<dbReference type="EMBL" id="ML179481">
    <property type="protein sequence ID" value="THU86763.1"/>
    <property type="molecule type" value="Genomic_DNA"/>
</dbReference>
<dbReference type="Proteomes" id="UP000297245">
    <property type="component" value="Unassembled WGS sequence"/>
</dbReference>
<keyword evidence="2" id="KW-1185">Reference proteome</keyword>
<dbReference type="Gene3D" id="2.60.120.260">
    <property type="entry name" value="Galactose-binding domain-like"/>
    <property type="match status" value="1"/>
</dbReference>
<dbReference type="OrthoDB" id="284473at2759"/>
<dbReference type="AlphaFoldDB" id="A0A4S8LDP2"/>
<evidence type="ECO:0000313" key="2">
    <source>
        <dbReference type="Proteomes" id="UP000297245"/>
    </source>
</evidence>
<gene>
    <name evidence="1" type="ORF">K435DRAFT_867948</name>
</gene>
<accession>A0A4S8LDP2</accession>
<sequence length="290" mass="31759">MFLPRKVPPDPATRIGFHTTFCPGVGRGWWGDGRKFYNIFETSENRDKAMEKFRGWTDVHKQTSMGDLLWPSPRVVDTTPGVNDDEGVKETGVKSRSEVVWNGGSSVRVLTVLSLDVGKQDQAETEEEEESILQFRSFGLPVQSLGVSSARAYEVRVVYKLEAGGEEEPDEIERDVGIFAPSRLGSNSEDGIKTFAAPTTNESDSNSEANEWTKLAIRFVVDNTDAGASINEERNTLISLGLSVFVIVTSSSASKSLSIPILLGQISSVPSEYELFSDKVSRRSVALVAS</sequence>
<reference evidence="1 2" key="1">
    <citation type="journal article" date="2019" name="Nat. Ecol. Evol.">
        <title>Megaphylogeny resolves global patterns of mushroom evolution.</title>
        <authorList>
            <person name="Varga T."/>
            <person name="Krizsan K."/>
            <person name="Foldi C."/>
            <person name="Dima B."/>
            <person name="Sanchez-Garcia M."/>
            <person name="Sanchez-Ramirez S."/>
            <person name="Szollosi G.J."/>
            <person name="Szarkandi J.G."/>
            <person name="Papp V."/>
            <person name="Albert L."/>
            <person name="Andreopoulos W."/>
            <person name="Angelini C."/>
            <person name="Antonin V."/>
            <person name="Barry K.W."/>
            <person name="Bougher N.L."/>
            <person name="Buchanan P."/>
            <person name="Buyck B."/>
            <person name="Bense V."/>
            <person name="Catcheside P."/>
            <person name="Chovatia M."/>
            <person name="Cooper J."/>
            <person name="Damon W."/>
            <person name="Desjardin D."/>
            <person name="Finy P."/>
            <person name="Geml J."/>
            <person name="Haridas S."/>
            <person name="Hughes K."/>
            <person name="Justo A."/>
            <person name="Karasinski D."/>
            <person name="Kautmanova I."/>
            <person name="Kiss B."/>
            <person name="Kocsube S."/>
            <person name="Kotiranta H."/>
            <person name="LaButti K.M."/>
            <person name="Lechner B.E."/>
            <person name="Liimatainen K."/>
            <person name="Lipzen A."/>
            <person name="Lukacs Z."/>
            <person name="Mihaltcheva S."/>
            <person name="Morgado L.N."/>
            <person name="Niskanen T."/>
            <person name="Noordeloos M.E."/>
            <person name="Ohm R.A."/>
            <person name="Ortiz-Santana B."/>
            <person name="Ovrebo C."/>
            <person name="Racz N."/>
            <person name="Riley R."/>
            <person name="Savchenko A."/>
            <person name="Shiryaev A."/>
            <person name="Soop K."/>
            <person name="Spirin V."/>
            <person name="Szebenyi C."/>
            <person name="Tomsovsky M."/>
            <person name="Tulloss R.E."/>
            <person name="Uehling J."/>
            <person name="Grigoriev I.V."/>
            <person name="Vagvolgyi C."/>
            <person name="Papp T."/>
            <person name="Martin F.M."/>
            <person name="Miettinen O."/>
            <person name="Hibbett D.S."/>
            <person name="Nagy L.G."/>
        </authorList>
    </citation>
    <scope>NUCLEOTIDE SEQUENCE [LARGE SCALE GENOMIC DNA]</scope>
    <source>
        <strain evidence="1 2">CBS 962.96</strain>
    </source>
</reference>
<evidence type="ECO:0000313" key="1">
    <source>
        <dbReference type="EMBL" id="THU86763.1"/>
    </source>
</evidence>
<proteinExistence type="predicted"/>
<protein>
    <submittedName>
        <fullName evidence="1">Uncharacterized protein</fullName>
    </submittedName>
</protein>
<name>A0A4S8LDP2_DENBC</name>
<organism evidence="1 2">
    <name type="scientific">Dendrothele bispora (strain CBS 962.96)</name>
    <dbReference type="NCBI Taxonomy" id="1314807"/>
    <lineage>
        <taxon>Eukaryota</taxon>
        <taxon>Fungi</taxon>
        <taxon>Dikarya</taxon>
        <taxon>Basidiomycota</taxon>
        <taxon>Agaricomycotina</taxon>
        <taxon>Agaricomycetes</taxon>
        <taxon>Agaricomycetidae</taxon>
        <taxon>Agaricales</taxon>
        <taxon>Agaricales incertae sedis</taxon>
        <taxon>Dendrothele</taxon>
    </lineage>
</organism>